<comment type="caution">
    <text evidence="1">The sequence shown here is derived from an EMBL/GenBank/DDBJ whole genome shotgun (WGS) entry which is preliminary data.</text>
</comment>
<dbReference type="Proteomes" id="UP001367508">
    <property type="component" value="Unassembled WGS sequence"/>
</dbReference>
<protein>
    <submittedName>
        <fullName evidence="1">Uncharacterized protein</fullName>
    </submittedName>
</protein>
<keyword evidence="2" id="KW-1185">Reference proteome</keyword>
<sequence length="81" mass="8635">MKRGTTSTTSPFAIGSFSEPSHVCYRHVSATLYQSGTHYCSHKGLTSLPSLPLSLSPSPAAITTTTPRALFLSLSSSCCRR</sequence>
<proteinExistence type="predicted"/>
<evidence type="ECO:0000313" key="2">
    <source>
        <dbReference type="Proteomes" id="UP001367508"/>
    </source>
</evidence>
<name>A0AAN9QXS5_CANGL</name>
<accession>A0AAN9QXS5</accession>
<evidence type="ECO:0000313" key="1">
    <source>
        <dbReference type="EMBL" id="KAK7351872.1"/>
    </source>
</evidence>
<organism evidence="1 2">
    <name type="scientific">Canavalia gladiata</name>
    <name type="common">Sword bean</name>
    <name type="synonym">Dolichos gladiatus</name>
    <dbReference type="NCBI Taxonomy" id="3824"/>
    <lineage>
        <taxon>Eukaryota</taxon>
        <taxon>Viridiplantae</taxon>
        <taxon>Streptophyta</taxon>
        <taxon>Embryophyta</taxon>
        <taxon>Tracheophyta</taxon>
        <taxon>Spermatophyta</taxon>
        <taxon>Magnoliopsida</taxon>
        <taxon>eudicotyledons</taxon>
        <taxon>Gunneridae</taxon>
        <taxon>Pentapetalae</taxon>
        <taxon>rosids</taxon>
        <taxon>fabids</taxon>
        <taxon>Fabales</taxon>
        <taxon>Fabaceae</taxon>
        <taxon>Papilionoideae</taxon>
        <taxon>50 kb inversion clade</taxon>
        <taxon>NPAAA clade</taxon>
        <taxon>indigoferoid/millettioid clade</taxon>
        <taxon>Phaseoleae</taxon>
        <taxon>Canavalia</taxon>
    </lineage>
</organism>
<reference evidence="1 2" key="1">
    <citation type="submission" date="2024-01" db="EMBL/GenBank/DDBJ databases">
        <title>The genomes of 5 underutilized Papilionoideae crops provide insights into root nodulation and disease resistanc.</title>
        <authorList>
            <person name="Jiang F."/>
        </authorList>
    </citation>
    <scope>NUCLEOTIDE SEQUENCE [LARGE SCALE GENOMIC DNA]</scope>
    <source>
        <strain evidence="1">LVBAO_FW01</strain>
        <tissue evidence="1">Leaves</tissue>
    </source>
</reference>
<dbReference type="EMBL" id="JAYMYQ010000002">
    <property type="protein sequence ID" value="KAK7351872.1"/>
    <property type="molecule type" value="Genomic_DNA"/>
</dbReference>
<dbReference type="AlphaFoldDB" id="A0AAN9QXS5"/>
<gene>
    <name evidence="1" type="ORF">VNO77_11616</name>
</gene>